<dbReference type="CDD" id="cd00190">
    <property type="entry name" value="Tryp_SPc"/>
    <property type="match status" value="1"/>
</dbReference>
<dbReference type="SUPFAM" id="SSF50494">
    <property type="entry name" value="Trypsin-like serine proteases"/>
    <property type="match status" value="1"/>
</dbReference>
<dbReference type="Proteomes" id="UP000322000">
    <property type="component" value="Chromosome 14"/>
</dbReference>
<keyword evidence="5 8" id="KW-0720">Serine protease</keyword>
<evidence type="ECO:0000256" key="5">
    <source>
        <dbReference type="ARBA" id="ARBA00022825"/>
    </source>
</evidence>
<dbReference type="PANTHER" id="PTHR24276:SF91">
    <property type="entry name" value="AT26814P-RELATED"/>
    <property type="match status" value="1"/>
</dbReference>
<feature type="signal peptide" evidence="9">
    <location>
        <begin position="1"/>
        <end position="17"/>
    </location>
</feature>
<sequence>MQVTFLLFLGCSSYVLTSPVPETADAARIVNGYEADIRDVPYQASLKRRVVSGYSHMCGAVIISDRGLLTAAHCVDQYVANPSSLRVTVGTTNRVTGGRTYDISRVLPHEQYSTDTLEHDIAVLGTTRTITFSISVAPVAIPRESFNLPVGTEAIVSGFGTTSYEGSSSSVLLAARVQIVDQQTCMRAYMRIGAVTSGMVCAHGVNPLRDACQGDSGGPLVANNHVVGIVSWGEGCASIQYPGVYTRVSMYHTWIQQRMTLIN</sequence>
<dbReference type="OrthoDB" id="414661at2759"/>
<dbReference type="InterPro" id="IPR001254">
    <property type="entry name" value="Trypsin_dom"/>
</dbReference>
<evidence type="ECO:0000313" key="11">
    <source>
        <dbReference type="Proteomes" id="UP000322000"/>
    </source>
</evidence>
<keyword evidence="6" id="KW-0865">Zymogen</keyword>
<dbReference type="PROSITE" id="PS50240">
    <property type="entry name" value="TRYPSIN_DOM"/>
    <property type="match status" value="1"/>
</dbReference>
<evidence type="ECO:0000256" key="6">
    <source>
        <dbReference type="ARBA" id="ARBA00023145"/>
    </source>
</evidence>
<evidence type="ECO:0000256" key="2">
    <source>
        <dbReference type="ARBA" id="ARBA00022670"/>
    </source>
</evidence>
<reference evidence="12" key="1">
    <citation type="submission" date="2025-08" db="UniProtKB">
        <authorList>
            <consortium name="RefSeq"/>
        </authorList>
    </citation>
    <scope>IDENTIFICATION</scope>
</reference>
<dbReference type="Gene3D" id="2.40.10.10">
    <property type="entry name" value="Trypsin-like serine proteases"/>
    <property type="match status" value="1"/>
</dbReference>
<comment type="similarity">
    <text evidence="1">Belongs to the peptidase S1 family.</text>
</comment>
<evidence type="ECO:0000256" key="3">
    <source>
        <dbReference type="ARBA" id="ARBA00022729"/>
    </source>
</evidence>
<accession>A0A7E5W8W1</accession>
<dbReference type="SMART" id="SM00020">
    <property type="entry name" value="Tryp_SPc"/>
    <property type="match status" value="1"/>
</dbReference>
<dbReference type="AlphaFoldDB" id="A0A7E5W8W1"/>
<feature type="chain" id="PRO_5028946937" evidence="9">
    <location>
        <begin position="18"/>
        <end position="263"/>
    </location>
</feature>
<evidence type="ECO:0000256" key="4">
    <source>
        <dbReference type="ARBA" id="ARBA00022801"/>
    </source>
</evidence>
<dbReference type="GeneID" id="113500502"/>
<gene>
    <name evidence="12" type="primary">LOC113500502</name>
</gene>
<dbReference type="GO" id="GO:0006508">
    <property type="term" value="P:proteolysis"/>
    <property type="evidence" value="ECO:0007669"/>
    <property type="project" value="UniProtKB-KW"/>
</dbReference>
<evidence type="ECO:0000256" key="1">
    <source>
        <dbReference type="ARBA" id="ARBA00007664"/>
    </source>
</evidence>
<keyword evidence="2 8" id="KW-0645">Protease</keyword>
<feature type="domain" description="Peptidase S1" evidence="10">
    <location>
        <begin position="29"/>
        <end position="260"/>
    </location>
</feature>
<dbReference type="InterPro" id="IPR043504">
    <property type="entry name" value="Peptidase_S1_PA_chymotrypsin"/>
</dbReference>
<dbReference type="RefSeq" id="XP_026737128.1">
    <property type="nucleotide sequence ID" value="XM_026881327.1"/>
</dbReference>
<dbReference type="PRINTS" id="PR00722">
    <property type="entry name" value="CHYMOTRYPSIN"/>
</dbReference>
<dbReference type="FunFam" id="2.40.10.10:FF:000077">
    <property type="entry name" value="Predicted protein"/>
    <property type="match status" value="1"/>
</dbReference>
<keyword evidence="3 9" id="KW-0732">Signal</keyword>
<dbReference type="Pfam" id="PF00089">
    <property type="entry name" value="Trypsin"/>
    <property type="match status" value="1"/>
</dbReference>
<evidence type="ECO:0000256" key="7">
    <source>
        <dbReference type="ARBA" id="ARBA00023157"/>
    </source>
</evidence>
<keyword evidence="11" id="KW-1185">Reference proteome</keyword>
<dbReference type="InterPro" id="IPR018114">
    <property type="entry name" value="TRYPSIN_HIS"/>
</dbReference>
<keyword evidence="4 8" id="KW-0378">Hydrolase</keyword>
<proteinExistence type="inferred from homology"/>
<dbReference type="InterPro" id="IPR001314">
    <property type="entry name" value="Peptidase_S1A"/>
</dbReference>
<dbReference type="GO" id="GO:0004252">
    <property type="term" value="F:serine-type endopeptidase activity"/>
    <property type="evidence" value="ECO:0007669"/>
    <property type="project" value="InterPro"/>
</dbReference>
<dbReference type="KEGG" id="tnl:113500502"/>
<name>A0A7E5W8W1_TRINI</name>
<dbReference type="PROSITE" id="PS00135">
    <property type="entry name" value="TRYPSIN_SER"/>
    <property type="match status" value="1"/>
</dbReference>
<dbReference type="PANTHER" id="PTHR24276">
    <property type="entry name" value="POLYSERASE-RELATED"/>
    <property type="match status" value="1"/>
</dbReference>
<dbReference type="InterPro" id="IPR009003">
    <property type="entry name" value="Peptidase_S1_PA"/>
</dbReference>
<evidence type="ECO:0000259" key="10">
    <source>
        <dbReference type="PROSITE" id="PS50240"/>
    </source>
</evidence>
<evidence type="ECO:0000256" key="9">
    <source>
        <dbReference type="SAM" id="SignalP"/>
    </source>
</evidence>
<dbReference type="PROSITE" id="PS00134">
    <property type="entry name" value="TRYPSIN_HIS"/>
    <property type="match status" value="1"/>
</dbReference>
<dbReference type="InterPro" id="IPR050430">
    <property type="entry name" value="Peptidase_S1"/>
</dbReference>
<protein>
    <submittedName>
        <fullName evidence="12">Trypsin-1-like</fullName>
    </submittedName>
</protein>
<dbReference type="InParanoid" id="A0A7E5W8W1"/>
<evidence type="ECO:0000313" key="12">
    <source>
        <dbReference type="RefSeq" id="XP_026737128.1"/>
    </source>
</evidence>
<dbReference type="InterPro" id="IPR033116">
    <property type="entry name" value="TRYPSIN_SER"/>
</dbReference>
<keyword evidence="7" id="KW-1015">Disulfide bond</keyword>
<organism evidence="11 12">
    <name type="scientific">Trichoplusia ni</name>
    <name type="common">Cabbage looper</name>
    <dbReference type="NCBI Taxonomy" id="7111"/>
    <lineage>
        <taxon>Eukaryota</taxon>
        <taxon>Metazoa</taxon>
        <taxon>Ecdysozoa</taxon>
        <taxon>Arthropoda</taxon>
        <taxon>Hexapoda</taxon>
        <taxon>Insecta</taxon>
        <taxon>Pterygota</taxon>
        <taxon>Neoptera</taxon>
        <taxon>Endopterygota</taxon>
        <taxon>Lepidoptera</taxon>
        <taxon>Glossata</taxon>
        <taxon>Ditrysia</taxon>
        <taxon>Noctuoidea</taxon>
        <taxon>Noctuidae</taxon>
        <taxon>Plusiinae</taxon>
        <taxon>Trichoplusia</taxon>
    </lineage>
</organism>
<evidence type="ECO:0000256" key="8">
    <source>
        <dbReference type="RuleBase" id="RU363034"/>
    </source>
</evidence>